<accession>A0A9P4IW62</accession>
<evidence type="ECO:0000313" key="2">
    <source>
        <dbReference type="EMBL" id="KAF2149631.1"/>
    </source>
</evidence>
<dbReference type="Proteomes" id="UP000799439">
    <property type="component" value="Unassembled WGS sequence"/>
</dbReference>
<gene>
    <name evidence="2" type="ORF">K461DRAFT_324094</name>
</gene>
<proteinExistence type="predicted"/>
<dbReference type="EMBL" id="ML996091">
    <property type="protein sequence ID" value="KAF2149631.1"/>
    <property type="molecule type" value="Genomic_DNA"/>
</dbReference>
<comment type="caution">
    <text evidence="2">The sequence shown here is derived from an EMBL/GenBank/DDBJ whole genome shotgun (WGS) entry which is preliminary data.</text>
</comment>
<sequence length="223" mass="24168">MAPKKKSSAKKKRSQPDRPTFSPEPPPNMQGGRLTDSPSMSHVDSSVPVVEQDPTDEHDGSWRYSKGILKNAPDFKPYKDGGSPFRCITRVVNGQYQLGCEVDPQYLRDTGKTYEEAIAGPLAQFDAMFGNNSGTMKSRMRAMKAHVDKITGGQGLGGEGALSEAHAKTVAPLIKANSAGKEKALEEYLAIMAKAGGTIEGYENFEAVLRKEVMRTSGSSNKR</sequence>
<evidence type="ECO:0000256" key="1">
    <source>
        <dbReference type="SAM" id="MobiDB-lite"/>
    </source>
</evidence>
<evidence type="ECO:0000313" key="3">
    <source>
        <dbReference type="Proteomes" id="UP000799439"/>
    </source>
</evidence>
<dbReference type="AlphaFoldDB" id="A0A9P4IW62"/>
<keyword evidence="3" id="KW-1185">Reference proteome</keyword>
<name>A0A9P4IW62_9PEZI</name>
<protein>
    <submittedName>
        <fullName evidence="2">Uncharacterized protein</fullName>
    </submittedName>
</protein>
<feature type="region of interest" description="Disordered" evidence="1">
    <location>
        <begin position="1"/>
        <end position="64"/>
    </location>
</feature>
<reference evidence="2" key="1">
    <citation type="journal article" date="2020" name="Stud. Mycol.">
        <title>101 Dothideomycetes genomes: a test case for predicting lifestyles and emergence of pathogens.</title>
        <authorList>
            <person name="Haridas S."/>
            <person name="Albert R."/>
            <person name="Binder M."/>
            <person name="Bloem J."/>
            <person name="Labutti K."/>
            <person name="Salamov A."/>
            <person name="Andreopoulos B."/>
            <person name="Baker S."/>
            <person name="Barry K."/>
            <person name="Bills G."/>
            <person name="Bluhm B."/>
            <person name="Cannon C."/>
            <person name="Castanera R."/>
            <person name="Culley D."/>
            <person name="Daum C."/>
            <person name="Ezra D."/>
            <person name="Gonzalez J."/>
            <person name="Henrissat B."/>
            <person name="Kuo A."/>
            <person name="Liang C."/>
            <person name="Lipzen A."/>
            <person name="Lutzoni F."/>
            <person name="Magnuson J."/>
            <person name="Mondo S."/>
            <person name="Nolan M."/>
            <person name="Ohm R."/>
            <person name="Pangilinan J."/>
            <person name="Park H.-J."/>
            <person name="Ramirez L."/>
            <person name="Alfaro M."/>
            <person name="Sun H."/>
            <person name="Tritt A."/>
            <person name="Yoshinaga Y."/>
            <person name="Zwiers L.-H."/>
            <person name="Turgeon B."/>
            <person name="Goodwin S."/>
            <person name="Spatafora J."/>
            <person name="Crous P."/>
            <person name="Grigoriev I."/>
        </authorList>
    </citation>
    <scope>NUCLEOTIDE SEQUENCE</scope>
    <source>
        <strain evidence="2">CBS 260.36</strain>
    </source>
</reference>
<organism evidence="2 3">
    <name type="scientific">Myriangium duriaei CBS 260.36</name>
    <dbReference type="NCBI Taxonomy" id="1168546"/>
    <lineage>
        <taxon>Eukaryota</taxon>
        <taxon>Fungi</taxon>
        <taxon>Dikarya</taxon>
        <taxon>Ascomycota</taxon>
        <taxon>Pezizomycotina</taxon>
        <taxon>Dothideomycetes</taxon>
        <taxon>Dothideomycetidae</taxon>
        <taxon>Myriangiales</taxon>
        <taxon>Myriangiaceae</taxon>
        <taxon>Myriangium</taxon>
    </lineage>
</organism>
<feature type="compositionally biased region" description="Basic residues" evidence="1">
    <location>
        <begin position="1"/>
        <end position="13"/>
    </location>
</feature>